<reference evidence="2" key="1">
    <citation type="submission" date="2020-12" db="EMBL/GenBank/DDBJ databases">
        <title>Leucobacter sp. CAS1, isolated from Chromium sludge.</title>
        <authorList>
            <person name="Xu Z."/>
        </authorList>
    </citation>
    <scope>NUCLEOTIDE SEQUENCE</scope>
    <source>
        <strain evidence="2">CSA1</strain>
    </source>
</reference>
<protein>
    <recommendedName>
        <fullName evidence="4">Secreted protein</fullName>
    </recommendedName>
</protein>
<dbReference type="EMBL" id="JAEHOH010000011">
    <property type="protein sequence ID" value="MBK0419161.1"/>
    <property type="molecule type" value="Genomic_DNA"/>
</dbReference>
<feature type="chain" id="PRO_5037806259" description="Secreted protein" evidence="1">
    <location>
        <begin position="30"/>
        <end position="85"/>
    </location>
</feature>
<proteinExistence type="predicted"/>
<dbReference type="AlphaFoldDB" id="A0A934Q8Q1"/>
<evidence type="ECO:0000313" key="2">
    <source>
        <dbReference type="EMBL" id="MBK0419161.1"/>
    </source>
</evidence>
<feature type="signal peptide" evidence="1">
    <location>
        <begin position="1"/>
        <end position="29"/>
    </location>
</feature>
<name>A0A934Q8Q1_9MICO</name>
<keyword evidence="1" id="KW-0732">Signal</keyword>
<dbReference type="RefSeq" id="WP_200115389.1">
    <property type="nucleotide sequence ID" value="NZ_JAEHOH010000011.1"/>
</dbReference>
<evidence type="ECO:0000313" key="3">
    <source>
        <dbReference type="Proteomes" id="UP000608530"/>
    </source>
</evidence>
<evidence type="ECO:0008006" key="4">
    <source>
        <dbReference type="Google" id="ProtNLM"/>
    </source>
</evidence>
<organism evidence="2 3">
    <name type="scientific">Leucobacter chromiisoli</name>
    <dbReference type="NCBI Taxonomy" id="2796471"/>
    <lineage>
        <taxon>Bacteria</taxon>
        <taxon>Bacillati</taxon>
        <taxon>Actinomycetota</taxon>
        <taxon>Actinomycetes</taxon>
        <taxon>Micrococcales</taxon>
        <taxon>Microbacteriaceae</taxon>
        <taxon>Leucobacter</taxon>
    </lineage>
</organism>
<keyword evidence="3" id="KW-1185">Reference proteome</keyword>
<accession>A0A934Q8Q1</accession>
<sequence length="85" mass="9232">MSIRRKLAATGATAALVLGGVFAATPAYAASHSWSPIWGAKATCQIQTAKKVASIKRQKPISIKVRYTCKEVDGYYGTSIDWRTR</sequence>
<comment type="caution">
    <text evidence="2">The sequence shown here is derived from an EMBL/GenBank/DDBJ whole genome shotgun (WGS) entry which is preliminary data.</text>
</comment>
<dbReference type="Proteomes" id="UP000608530">
    <property type="component" value="Unassembled WGS sequence"/>
</dbReference>
<evidence type="ECO:0000256" key="1">
    <source>
        <dbReference type="SAM" id="SignalP"/>
    </source>
</evidence>
<gene>
    <name evidence="2" type="ORF">JD276_08960</name>
</gene>